<proteinExistence type="predicted"/>
<dbReference type="Gene3D" id="1.10.10.60">
    <property type="entry name" value="Homeodomain-like"/>
    <property type="match status" value="1"/>
</dbReference>
<dbReference type="CDD" id="cd00086">
    <property type="entry name" value="homeodomain"/>
    <property type="match status" value="1"/>
</dbReference>
<name>A0A1V9X6A7_9ACAR</name>
<accession>A0A1V9X6A7</accession>
<dbReference type="InParanoid" id="A0A1V9X6A7"/>
<keyword evidence="2" id="KW-0217">Developmental protein</keyword>
<keyword evidence="5" id="KW-1185">Reference proteome</keyword>
<dbReference type="PANTHER" id="PTHR45882:SF3">
    <property type="entry name" value="PITUITARY HOMEOBOX HOMOLOG PTX1"/>
    <property type="match status" value="1"/>
</dbReference>
<dbReference type="InterPro" id="IPR001356">
    <property type="entry name" value="HD"/>
</dbReference>
<dbReference type="GO" id="GO:0000978">
    <property type="term" value="F:RNA polymerase II cis-regulatory region sequence-specific DNA binding"/>
    <property type="evidence" value="ECO:0007669"/>
    <property type="project" value="TreeGrafter"/>
</dbReference>
<dbReference type="PANTHER" id="PTHR45882">
    <property type="entry name" value="PITUITARY HOMEOBOX HOMOLOG PTX1"/>
    <property type="match status" value="1"/>
</dbReference>
<dbReference type="GO" id="GO:0005634">
    <property type="term" value="C:nucleus"/>
    <property type="evidence" value="ECO:0007669"/>
    <property type="project" value="UniProtKB-SubCell"/>
</dbReference>
<sequence length="304" mass="31028">MLVRTRLQSRVSLTAQLIHALVCFQVWFKNRRAKWRKRERNVSAELKGGFGGSQFNGLMQPFSDPHDPATLYPSAYPSHNNYWGKVSSPLAPKSFPWALGPTPGGTPLAQGMSMGSMGSMGGGTMGGFNSSAITSVPPSPQSAASSLSTATSLPTAVTSTTTPTASGYSTPTLPYSYSAHPTSGGRLGCGVQDTQGLAVSSGLCPSSGSPNGNSISSLRLKASPDSFQGAKQLGSGAGGYPSVASPYSPTCSTSTSSPTSTPTPKVPPLSPSHLAPPGQQAAYPTPPNNPNSHGTAALADPSTV</sequence>
<evidence type="ECO:0000256" key="2">
    <source>
        <dbReference type="ARBA" id="ARBA00022473"/>
    </source>
</evidence>
<evidence type="ECO:0000313" key="5">
    <source>
        <dbReference type="Proteomes" id="UP000192247"/>
    </source>
</evidence>
<evidence type="ECO:0008006" key="6">
    <source>
        <dbReference type="Google" id="ProtNLM"/>
    </source>
</evidence>
<dbReference type="AlphaFoldDB" id="A0A1V9X6A7"/>
<feature type="compositionally biased region" description="Low complexity" evidence="3">
    <location>
        <begin position="245"/>
        <end position="263"/>
    </location>
</feature>
<evidence type="ECO:0000256" key="3">
    <source>
        <dbReference type="SAM" id="MobiDB-lite"/>
    </source>
</evidence>
<dbReference type="Proteomes" id="UP000192247">
    <property type="component" value="Unassembled WGS sequence"/>
</dbReference>
<protein>
    <recommendedName>
        <fullName evidence="6">Homeobox domain-containing protein</fullName>
    </recommendedName>
</protein>
<evidence type="ECO:0000313" key="4">
    <source>
        <dbReference type="EMBL" id="OQR68921.1"/>
    </source>
</evidence>
<gene>
    <name evidence="4" type="ORF">BIW11_12591</name>
</gene>
<dbReference type="OrthoDB" id="6159439at2759"/>
<comment type="caution">
    <text evidence="4">The sequence shown here is derived from an EMBL/GenBank/DDBJ whole genome shotgun (WGS) entry which is preliminary data.</text>
</comment>
<organism evidence="4 5">
    <name type="scientific">Tropilaelaps mercedesae</name>
    <dbReference type="NCBI Taxonomy" id="418985"/>
    <lineage>
        <taxon>Eukaryota</taxon>
        <taxon>Metazoa</taxon>
        <taxon>Ecdysozoa</taxon>
        <taxon>Arthropoda</taxon>
        <taxon>Chelicerata</taxon>
        <taxon>Arachnida</taxon>
        <taxon>Acari</taxon>
        <taxon>Parasitiformes</taxon>
        <taxon>Mesostigmata</taxon>
        <taxon>Gamasina</taxon>
        <taxon>Dermanyssoidea</taxon>
        <taxon>Laelapidae</taxon>
        <taxon>Tropilaelaps</taxon>
    </lineage>
</organism>
<comment type="subcellular location">
    <subcellularLocation>
        <location evidence="1">Nucleus</location>
    </subcellularLocation>
</comment>
<dbReference type="GO" id="GO:0000981">
    <property type="term" value="F:DNA-binding transcription factor activity, RNA polymerase II-specific"/>
    <property type="evidence" value="ECO:0007669"/>
    <property type="project" value="TreeGrafter"/>
</dbReference>
<feature type="region of interest" description="Disordered" evidence="3">
    <location>
        <begin position="226"/>
        <end position="304"/>
    </location>
</feature>
<evidence type="ECO:0000256" key="1">
    <source>
        <dbReference type="ARBA" id="ARBA00004123"/>
    </source>
</evidence>
<dbReference type="EMBL" id="MNPL01022949">
    <property type="protein sequence ID" value="OQR68921.1"/>
    <property type="molecule type" value="Genomic_DNA"/>
</dbReference>
<dbReference type="GO" id="GO:0009653">
    <property type="term" value="P:anatomical structure morphogenesis"/>
    <property type="evidence" value="ECO:0007669"/>
    <property type="project" value="TreeGrafter"/>
</dbReference>
<dbReference type="STRING" id="418985.A0A1V9X6A7"/>
<feature type="region of interest" description="Disordered" evidence="3">
    <location>
        <begin position="128"/>
        <end position="148"/>
    </location>
</feature>
<reference evidence="4 5" key="1">
    <citation type="journal article" date="2017" name="Gigascience">
        <title>Draft genome of the honey bee ectoparasitic mite, Tropilaelaps mercedesae, is shaped by the parasitic life history.</title>
        <authorList>
            <person name="Dong X."/>
            <person name="Armstrong S.D."/>
            <person name="Xia D."/>
            <person name="Makepeace B.L."/>
            <person name="Darby A.C."/>
            <person name="Kadowaki T."/>
        </authorList>
    </citation>
    <scope>NUCLEOTIDE SEQUENCE [LARGE SCALE GENOMIC DNA]</scope>
    <source>
        <strain evidence="4">Wuxi-XJTLU</strain>
    </source>
</reference>